<proteinExistence type="predicted"/>
<evidence type="ECO:0000313" key="2">
    <source>
        <dbReference type="Proteomes" id="UP001060085"/>
    </source>
</evidence>
<accession>A0ACC0BR01</accession>
<name>A0ACC0BR01_CATRO</name>
<evidence type="ECO:0000313" key="1">
    <source>
        <dbReference type="EMBL" id="KAI5675097.1"/>
    </source>
</evidence>
<sequence>MTKVYGTGVYDFRRHRVAEYPVDVQSQVPASAAAADSIPEKPAESKPGSNLVTSITLNEIQRDRLTKIAEANWSKAGNSTEPRKPFNPELVKEIYDTELTVKGGRKPVPLQRVMILEVSQYLENYLWPYFDPENATFEHIMSMILMVNEKFRENVAGWICFYDRKDMFKAFLDRVLRLKEGRCLTIAEKTNYLLFMINAFQSLEDEVVSKKILRVAGLQCWHSLSYGRFQMELCLNPDLIKKWRKIAKRAKEANKKGELFDPSNMMEVKFLRNLIEEFLEVLDSHVFHHNQLDDEDGPVSIEDTGEADEASVLYCERFMEFLIDLLSQLPTRRYIRPLVADVAVVAKCHLSTLYRHEKGKLFSQLVDLLQFYEKFEIDDHLGRQMTDDEVLQTHYDRLQAFQLLAFKKIPKLREVALANIGSINKRADLSKKLSILSPDELRDLVCKKLKLVSKDDPWSERVDFLIEVLVSFFERQQSQKEAINALPLYPNEQIMWDESLVPSINYSGEGCLALPKLNLQFLTLHDYLLRNFNLFRLESTYEIREDIQEAVPHLLAYINNEGETAFRGWSRMAVPIKDFKISEVKQPNIGEVKPSAVTAEVTFSISSYRAQVRSEWNALKEHDVLFLLSICPSFEPLSTDEAAKATVPQRLGLKYVRGCEIIEMRDEEGTLMNDFTGRIKRDEWKPPKGELRTVTVALDTAQYHMDVSDIAEKGSEDVYGTFNVLMRRKPKENNFKAILESIRDLMNETCIVPDWLHDIFLGYGNPSAAQWTNMPELLESVDFKDTFLDADHVRESFPHYQVCFKNSDGTENMDPKPPFVISLPRNLKGDAHALPGNEKSIPASEDSVNTDNVHVEKEKLFVRAYIPPDPGPYPQDQPKQNSVRFTATQVGAITSGIQPGLTMVVGPPGTGKTDTAVQILNVLYHNCPSQRTLIITHSNQALNDLFEKIMQRDVPARYLLRLGQGEQELATDLDFSRQGRVNAMLVRRLELLGEVERLARSLQLPEDVGYTCETAAYFWLLHVYSRWEQFLDACNKNKDKPSFVQDRFPFKEFFSNAPKPIFAGTSFESDMRAAKGCFRHLKTMFQELEECRAFELLKSTVDRSNYLMTKQAKIVAMTCTHAALKRKDFLQVGFKYDNLLMEESAQILEIETFIPMLLQRQEDGYARLKRCILIGDHHQLPPVVKNMAFQKYSHMDQSLFTRFVRLGIPYIELNAQGRARPSLARLYNWRYRDLGDLPYVKDNPIFHRANAGFSYEYQLVDVPDYHGRGESAPSPWFYQNEGEAEYIVSVYMYMRLLGYPANKISILTTYNGQKLLIRDVVNRRCVPYAAFGPPNKITTVDKFQGQQNDIILLSLVRTRFVGHLRDVRRLVVAMSRARLGLYVFCRRSLFEQCYELQPTFKLLLQRPDRLALNLHEVGPYTERHVEDNGAVHLVSGVEEMADIVNYKLHQIYQAQMMSGQWQAPPDIGMADDQNSLLPSTSVSHSMDTDGPGAADGETMPEHKLDEPTPAQTLANGNEEMQVENHSNGEKIDSQVQGNDQSSSFEPDGSKNEENSSNMEE</sequence>
<dbReference type="Proteomes" id="UP001060085">
    <property type="component" value="Linkage Group LG02"/>
</dbReference>
<gene>
    <name evidence="1" type="ORF">M9H77_06047</name>
</gene>
<keyword evidence="2" id="KW-1185">Reference proteome</keyword>
<protein>
    <submittedName>
        <fullName evidence="1">Uncharacterized protein</fullName>
    </submittedName>
</protein>
<dbReference type="EMBL" id="CM044702">
    <property type="protein sequence ID" value="KAI5675097.1"/>
    <property type="molecule type" value="Genomic_DNA"/>
</dbReference>
<reference evidence="2" key="1">
    <citation type="journal article" date="2023" name="Nat. Plants">
        <title>Single-cell RNA sequencing provides a high-resolution roadmap for understanding the multicellular compartmentation of specialized metabolism.</title>
        <authorList>
            <person name="Sun S."/>
            <person name="Shen X."/>
            <person name="Li Y."/>
            <person name="Li Y."/>
            <person name="Wang S."/>
            <person name="Li R."/>
            <person name="Zhang H."/>
            <person name="Shen G."/>
            <person name="Guo B."/>
            <person name="Wei J."/>
            <person name="Xu J."/>
            <person name="St-Pierre B."/>
            <person name="Chen S."/>
            <person name="Sun C."/>
        </authorList>
    </citation>
    <scope>NUCLEOTIDE SEQUENCE [LARGE SCALE GENOMIC DNA]</scope>
</reference>
<organism evidence="1 2">
    <name type="scientific">Catharanthus roseus</name>
    <name type="common">Madagascar periwinkle</name>
    <name type="synonym">Vinca rosea</name>
    <dbReference type="NCBI Taxonomy" id="4058"/>
    <lineage>
        <taxon>Eukaryota</taxon>
        <taxon>Viridiplantae</taxon>
        <taxon>Streptophyta</taxon>
        <taxon>Embryophyta</taxon>
        <taxon>Tracheophyta</taxon>
        <taxon>Spermatophyta</taxon>
        <taxon>Magnoliopsida</taxon>
        <taxon>eudicotyledons</taxon>
        <taxon>Gunneridae</taxon>
        <taxon>Pentapetalae</taxon>
        <taxon>asterids</taxon>
        <taxon>lamiids</taxon>
        <taxon>Gentianales</taxon>
        <taxon>Apocynaceae</taxon>
        <taxon>Rauvolfioideae</taxon>
        <taxon>Vinceae</taxon>
        <taxon>Catharanthinae</taxon>
        <taxon>Catharanthus</taxon>
    </lineage>
</organism>
<comment type="caution">
    <text evidence="1">The sequence shown here is derived from an EMBL/GenBank/DDBJ whole genome shotgun (WGS) entry which is preliminary data.</text>
</comment>